<dbReference type="OrthoDB" id="1365747at2759"/>
<dbReference type="EMBL" id="BDRX01000080">
    <property type="protein sequence ID" value="GBF96435.1"/>
    <property type="molecule type" value="Genomic_DNA"/>
</dbReference>
<dbReference type="InterPro" id="IPR022805">
    <property type="entry name" value="PEP_COase_bac/pln-type"/>
</dbReference>
<evidence type="ECO:0000256" key="8">
    <source>
        <dbReference type="ARBA" id="ARBA00023300"/>
    </source>
</evidence>
<dbReference type="InterPro" id="IPR015813">
    <property type="entry name" value="Pyrv/PenolPyrv_kinase-like_dom"/>
</dbReference>
<dbReference type="PRINTS" id="PR00150">
    <property type="entry name" value="PEPCARBXLASE"/>
</dbReference>
<comment type="subcellular location">
    <subcellularLocation>
        <location evidence="2">Cytoplasm</location>
    </subcellularLocation>
</comment>
<organism evidence="12 13">
    <name type="scientific">Raphidocelis subcapitata</name>
    <dbReference type="NCBI Taxonomy" id="307507"/>
    <lineage>
        <taxon>Eukaryota</taxon>
        <taxon>Viridiplantae</taxon>
        <taxon>Chlorophyta</taxon>
        <taxon>core chlorophytes</taxon>
        <taxon>Chlorophyceae</taxon>
        <taxon>CS clade</taxon>
        <taxon>Sphaeropleales</taxon>
        <taxon>Selenastraceae</taxon>
        <taxon>Raphidocelis</taxon>
    </lineage>
</organism>
<dbReference type="SUPFAM" id="SSF51621">
    <property type="entry name" value="Phosphoenolpyruvate/pyruvate domain"/>
    <property type="match status" value="1"/>
</dbReference>
<dbReference type="AlphaFoldDB" id="A0A2V0PHD5"/>
<feature type="active site" evidence="10">
    <location>
        <position position="225"/>
    </location>
</feature>
<sequence length="1050" mass="117232">MLLGSHRIPAVLCAYRRGRAADSPKITSAAAPARPAIRAALARAAATEAKGSDEGAITGAAAGFDARSAPPVLKMSFMEPSVALNAKQLLREDDSLLRQIFFNVLKHHHPQLAAKVDVIYALSQAWCKSREDGDFDILERYLGELKPEELILVASSFSHMLNLHNLTEEVANTQTERAGRMGQLVLPTRSTNASFIKLTTQNGVKPEEIYKALCDQTVQLVLTAHPTQAFRQSLLKKYAQVRRLLDELHNKRMSNYEKLETLEAIRAAVQAAWRTDEIRRQKPTPQDEMRHGLSYFQQTIIDSLPVYMRRVDTALANIGQPRLPLDHSLFEFGSWMGGDRDGNPNVTAATTRDVCILARLEAVNYYFVVVEHLMFDLSIWRCSPELKAFAKRLAAKSQGVDPMRVQEERKKRNYADFWTPVAPNEPFRVVLSALRDRLWETREVLHQCMVNPNLSVRAALAEADCFVDKKELFEPLKLMYDSLVATGDESTANAKLLDVLRQVQCFGLALMRLDIRQESTRHTEVMDSITTHLELGSYAEWPEERRLEFLLGELRGRRPLFPPGLEMTPDVKEVVSTLRMLSELPGHSLGAYVISMARTASDVLAVVLLQRECGVRAPLRVVPLFETLEDLHNAPATMTTLFSSEWYLAHIDGVQECMIGYSDSGKDAGRMAAAWALFETQQRIVEIAKQFGVRMVLFHGRGGSVGRGGGPTQMAIRSQPPGTINGALRVTIQGETIEQQFGEREVCFRTLDLYTSAVLEAGLDPPSAPKKEWRELMDRLSRVSCEVYRSFVFRRPEFVEYFNHATPAQELGRLNIGSRPASRKVTKGVEGLRAIPWVFAWTQTRLHLPVWLGIGDALSEAIEAGHLAELQEMYDNWPFFQSLLDLVEMVMAKADPRVTSMYDAKLVRPELQALGDELRAKYQQTKAEVLRIERHTDLLEGAAAAAAAATPAGAAAAVVPESDLDEKIRLRDPYVTPLNVMQVLALQSLRSFNAGDLPGSARDYRPSNSEVVDLLSRDPHADDKHPFQAAMEDCLMISIKGISAGMQNTG</sequence>
<evidence type="ECO:0000313" key="12">
    <source>
        <dbReference type="EMBL" id="GBF96435.1"/>
    </source>
</evidence>
<dbReference type="Proteomes" id="UP000247498">
    <property type="component" value="Unassembled WGS sequence"/>
</dbReference>
<dbReference type="GO" id="GO:0015977">
    <property type="term" value="P:carbon fixation"/>
    <property type="evidence" value="ECO:0007669"/>
    <property type="project" value="UniProtKB-KW"/>
</dbReference>
<dbReference type="InParanoid" id="A0A2V0PHD5"/>
<dbReference type="HAMAP" id="MF_00595">
    <property type="entry name" value="PEPcase_type1"/>
    <property type="match status" value="1"/>
</dbReference>
<evidence type="ECO:0000256" key="4">
    <source>
        <dbReference type="ARBA" id="ARBA00012305"/>
    </source>
</evidence>
<evidence type="ECO:0000313" key="13">
    <source>
        <dbReference type="Proteomes" id="UP000247498"/>
    </source>
</evidence>
<dbReference type="Pfam" id="PF00311">
    <property type="entry name" value="PEPcase"/>
    <property type="match status" value="1"/>
</dbReference>
<dbReference type="Gene3D" id="1.20.1440.90">
    <property type="entry name" value="Phosphoenolpyruvate/pyruvate domain"/>
    <property type="match status" value="1"/>
</dbReference>
<dbReference type="GO" id="GO:0006099">
    <property type="term" value="P:tricarboxylic acid cycle"/>
    <property type="evidence" value="ECO:0007669"/>
    <property type="project" value="InterPro"/>
</dbReference>
<evidence type="ECO:0000256" key="7">
    <source>
        <dbReference type="ARBA" id="ARBA00023239"/>
    </source>
</evidence>
<dbReference type="PROSITE" id="PS00393">
    <property type="entry name" value="PEPCASE_2"/>
    <property type="match status" value="1"/>
</dbReference>
<dbReference type="GO" id="GO:0005829">
    <property type="term" value="C:cytosol"/>
    <property type="evidence" value="ECO:0007669"/>
    <property type="project" value="TreeGrafter"/>
</dbReference>
<gene>
    <name evidence="12" type="ORF">Rsub_09234</name>
</gene>
<comment type="cofactor">
    <cofactor evidence="1">
        <name>Mg(2+)</name>
        <dbReference type="ChEBI" id="CHEBI:18420"/>
    </cofactor>
</comment>
<dbReference type="FunFam" id="1.20.1440.90:FF:000001">
    <property type="entry name" value="Phosphoenolpyruvate carboxylase 1"/>
    <property type="match status" value="1"/>
</dbReference>
<dbReference type="InterPro" id="IPR021135">
    <property type="entry name" value="PEP_COase"/>
</dbReference>
<dbReference type="PANTHER" id="PTHR30523">
    <property type="entry name" value="PHOSPHOENOLPYRUVATE CARBOXYLASE"/>
    <property type="match status" value="1"/>
</dbReference>
<dbReference type="EC" id="4.1.1.31" evidence="4"/>
<dbReference type="FunCoup" id="A0A2V0PHD5">
    <property type="interactions" value="685"/>
</dbReference>
<keyword evidence="13" id="KW-1185">Reference proteome</keyword>
<dbReference type="NCBIfam" id="NF000584">
    <property type="entry name" value="PRK00009.1"/>
    <property type="match status" value="1"/>
</dbReference>
<keyword evidence="12" id="KW-0670">Pyruvate</keyword>
<keyword evidence="8" id="KW-0120">Carbon dioxide fixation</keyword>
<feature type="active site" evidence="11">
    <location>
        <position position="666"/>
    </location>
</feature>
<dbReference type="PROSITE" id="PS00781">
    <property type="entry name" value="PEPCASE_1"/>
    <property type="match status" value="1"/>
</dbReference>
<evidence type="ECO:0000256" key="2">
    <source>
        <dbReference type="ARBA" id="ARBA00004496"/>
    </source>
</evidence>
<dbReference type="GO" id="GO:0008964">
    <property type="term" value="F:phosphoenolpyruvate carboxylase activity"/>
    <property type="evidence" value="ECO:0007669"/>
    <property type="project" value="UniProtKB-EC"/>
</dbReference>
<comment type="similarity">
    <text evidence="3">Belongs to the PEPCase type 1 family.</text>
</comment>
<dbReference type="InterPro" id="IPR033129">
    <property type="entry name" value="PEPCASE_His_AS"/>
</dbReference>
<evidence type="ECO:0000256" key="10">
    <source>
        <dbReference type="PROSITE-ProRule" id="PRU10111"/>
    </source>
</evidence>
<evidence type="ECO:0000256" key="5">
    <source>
        <dbReference type="ARBA" id="ARBA00022490"/>
    </source>
</evidence>
<comment type="caution">
    <text evidence="12">The sequence shown here is derived from an EMBL/GenBank/DDBJ whole genome shotgun (WGS) entry which is preliminary data.</text>
</comment>
<protein>
    <recommendedName>
        <fullName evidence="4">phosphoenolpyruvate carboxylase</fullName>
        <ecNumber evidence="4">4.1.1.31</ecNumber>
    </recommendedName>
</protein>
<evidence type="ECO:0000256" key="11">
    <source>
        <dbReference type="PROSITE-ProRule" id="PRU10112"/>
    </source>
</evidence>
<evidence type="ECO:0000256" key="9">
    <source>
        <dbReference type="ARBA" id="ARBA00048995"/>
    </source>
</evidence>
<dbReference type="InterPro" id="IPR018129">
    <property type="entry name" value="PEP_COase_Lys_AS"/>
</dbReference>
<reference evidence="12 13" key="1">
    <citation type="journal article" date="2018" name="Sci. Rep.">
        <title>Raphidocelis subcapitata (=Pseudokirchneriella subcapitata) provides an insight into genome evolution and environmental adaptations in the Sphaeropleales.</title>
        <authorList>
            <person name="Suzuki S."/>
            <person name="Yamaguchi H."/>
            <person name="Nakajima N."/>
            <person name="Kawachi M."/>
        </authorList>
    </citation>
    <scope>NUCLEOTIDE SEQUENCE [LARGE SCALE GENOMIC DNA]</scope>
    <source>
        <strain evidence="12 13">NIES-35</strain>
    </source>
</reference>
<keyword evidence="6" id="KW-0460">Magnesium</keyword>
<name>A0A2V0PHD5_9CHLO</name>
<accession>A0A2V0PHD5</accession>
<proteinExistence type="inferred from homology"/>
<evidence type="ECO:0000256" key="1">
    <source>
        <dbReference type="ARBA" id="ARBA00001946"/>
    </source>
</evidence>
<keyword evidence="5" id="KW-0963">Cytoplasm</keyword>
<dbReference type="PANTHER" id="PTHR30523:SF33">
    <property type="entry name" value="PHOSPHOENOLPYRUVATE CARBOXYLASE 3"/>
    <property type="match status" value="1"/>
</dbReference>
<evidence type="ECO:0000256" key="6">
    <source>
        <dbReference type="ARBA" id="ARBA00022842"/>
    </source>
</evidence>
<comment type="catalytic activity">
    <reaction evidence="9">
        <text>oxaloacetate + phosphate = phosphoenolpyruvate + hydrogencarbonate</text>
        <dbReference type="Rhea" id="RHEA:28370"/>
        <dbReference type="ChEBI" id="CHEBI:16452"/>
        <dbReference type="ChEBI" id="CHEBI:17544"/>
        <dbReference type="ChEBI" id="CHEBI:43474"/>
        <dbReference type="ChEBI" id="CHEBI:58702"/>
        <dbReference type="EC" id="4.1.1.31"/>
    </reaction>
</comment>
<evidence type="ECO:0000256" key="3">
    <source>
        <dbReference type="ARBA" id="ARBA00008346"/>
    </source>
</evidence>
<dbReference type="STRING" id="307507.A0A2V0PHD5"/>
<keyword evidence="7" id="KW-0456">Lyase</keyword>